<dbReference type="InterPro" id="IPR051531">
    <property type="entry name" value="N-acetyltransferase"/>
</dbReference>
<keyword evidence="1 5" id="KW-0808">Transferase</keyword>
<dbReference type="GO" id="GO:0008999">
    <property type="term" value="F:protein-N-terminal-alanine acetyltransferase activity"/>
    <property type="evidence" value="ECO:0007669"/>
    <property type="project" value="TreeGrafter"/>
</dbReference>
<reference evidence="5 6" key="1">
    <citation type="submission" date="2019-04" db="EMBL/GenBank/DDBJ databases">
        <authorList>
            <person name="Hwang J.C."/>
        </authorList>
    </citation>
    <scope>NUCLEOTIDE SEQUENCE [LARGE SCALE GENOMIC DNA]</scope>
    <source>
        <strain evidence="5 6">IMCC35002</strain>
    </source>
</reference>
<evidence type="ECO:0000256" key="3">
    <source>
        <dbReference type="ARBA" id="ARBA00038502"/>
    </source>
</evidence>
<dbReference type="OrthoDB" id="9801669at2"/>
<evidence type="ECO:0000313" key="5">
    <source>
        <dbReference type="EMBL" id="TKB57596.1"/>
    </source>
</evidence>
<accession>A0A4U1BSK3</accession>
<evidence type="ECO:0000256" key="2">
    <source>
        <dbReference type="ARBA" id="ARBA00023315"/>
    </source>
</evidence>
<dbReference type="AlphaFoldDB" id="A0A4U1BSK3"/>
<dbReference type="PROSITE" id="PS51186">
    <property type="entry name" value="GNAT"/>
    <property type="match status" value="1"/>
</dbReference>
<dbReference type="RefSeq" id="WP_136862241.1">
    <property type="nucleotide sequence ID" value="NZ_SWCJ01000002.1"/>
</dbReference>
<dbReference type="InterPro" id="IPR000182">
    <property type="entry name" value="GNAT_dom"/>
</dbReference>
<dbReference type="SUPFAM" id="SSF55729">
    <property type="entry name" value="Acyl-CoA N-acyltransferases (Nat)"/>
    <property type="match status" value="1"/>
</dbReference>
<sequence>MFITNRAKIEIQSVKHAQLLLDYHVDNEVHLRPWQPEPLDEYLTIEHWVSMCELSEQSFKYGKEYRFVALDFERNEIIGVINYTGLAKGAFQACFLGYSISKAFENKGYMTEILEVTNDYILEVLGFNRIMANYMPHNHASAGVLEKLGFEKEGYAKRYLKIAGKWEDHILTSKVASNRQ</sequence>
<dbReference type="GO" id="GO:0005737">
    <property type="term" value="C:cytoplasm"/>
    <property type="evidence" value="ECO:0007669"/>
    <property type="project" value="TreeGrafter"/>
</dbReference>
<name>A0A4U1BSK3_9GAMM</name>
<gene>
    <name evidence="5" type="ORF">FCL42_04805</name>
</gene>
<protein>
    <submittedName>
        <fullName evidence="5">GNAT family N-acetyltransferase</fullName>
    </submittedName>
</protein>
<dbReference type="Gene3D" id="3.40.630.30">
    <property type="match status" value="1"/>
</dbReference>
<evidence type="ECO:0000259" key="4">
    <source>
        <dbReference type="PROSITE" id="PS51186"/>
    </source>
</evidence>
<feature type="domain" description="N-acetyltransferase" evidence="4">
    <location>
        <begin position="29"/>
        <end position="172"/>
    </location>
</feature>
<organism evidence="5 6">
    <name type="scientific">Ferrimonas aestuarii</name>
    <dbReference type="NCBI Taxonomy" id="2569539"/>
    <lineage>
        <taxon>Bacteria</taxon>
        <taxon>Pseudomonadati</taxon>
        <taxon>Pseudomonadota</taxon>
        <taxon>Gammaproteobacteria</taxon>
        <taxon>Alteromonadales</taxon>
        <taxon>Ferrimonadaceae</taxon>
        <taxon>Ferrimonas</taxon>
    </lineage>
</organism>
<dbReference type="Proteomes" id="UP000305675">
    <property type="component" value="Unassembled WGS sequence"/>
</dbReference>
<dbReference type="PANTHER" id="PTHR43792">
    <property type="entry name" value="GNAT FAMILY, PUTATIVE (AFU_ORTHOLOGUE AFUA_3G00765)-RELATED-RELATED"/>
    <property type="match status" value="1"/>
</dbReference>
<keyword evidence="2" id="KW-0012">Acyltransferase</keyword>
<proteinExistence type="inferred from homology"/>
<dbReference type="EMBL" id="SWCJ01000002">
    <property type="protein sequence ID" value="TKB57596.1"/>
    <property type="molecule type" value="Genomic_DNA"/>
</dbReference>
<comment type="caution">
    <text evidence="5">The sequence shown here is derived from an EMBL/GenBank/DDBJ whole genome shotgun (WGS) entry which is preliminary data.</text>
</comment>
<dbReference type="PANTHER" id="PTHR43792:SF8">
    <property type="entry name" value="[RIBOSOMAL PROTEIN US5]-ALANINE N-ACETYLTRANSFERASE"/>
    <property type="match status" value="1"/>
</dbReference>
<evidence type="ECO:0000313" key="6">
    <source>
        <dbReference type="Proteomes" id="UP000305675"/>
    </source>
</evidence>
<evidence type="ECO:0000256" key="1">
    <source>
        <dbReference type="ARBA" id="ARBA00022679"/>
    </source>
</evidence>
<keyword evidence="6" id="KW-1185">Reference proteome</keyword>
<dbReference type="InterPro" id="IPR016181">
    <property type="entry name" value="Acyl_CoA_acyltransferase"/>
</dbReference>
<comment type="similarity">
    <text evidence="3">Belongs to the acetyltransferase family. RimJ subfamily.</text>
</comment>
<dbReference type="Pfam" id="PF13302">
    <property type="entry name" value="Acetyltransf_3"/>
    <property type="match status" value="1"/>
</dbReference>